<dbReference type="Proteomes" id="UP000606490">
    <property type="component" value="Unassembled WGS sequence"/>
</dbReference>
<feature type="binding site" evidence="4">
    <location>
        <begin position="139"/>
        <end position="143"/>
    </location>
    <ligand>
        <name>NADP(+)</name>
        <dbReference type="ChEBI" id="CHEBI:58349"/>
    </ligand>
</feature>
<dbReference type="NCBIfam" id="NF001319">
    <property type="entry name" value="PRK00258.3-3"/>
    <property type="match status" value="1"/>
</dbReference>
<dbReference type="InterPro" id="IPR046346">
    <property type="entry name" value="Aminoacid_DH-like_N_sf"/>
</dbReference>
<feature type="binding site" evidence="4">
    <location>
        <position position="254"/>
    </location>
    <ligand>
        <name>NADP(+)</name>
        <dbReference type="ChEBI" id="CHEBI:58349"/>
    </ligand>
</feature>
<dbReference type="InterPro" id="IPR041121">
    <property type="entry name" value="SDH_C"/>
</dbReference>
<evidence type="ECO:0000259" key="6">
    <source>
        <dbReference type="Pfam" id="PF18317"/>
    </source>
</evidence>
<dbReference type="RefSeq" id="WP_202825059.1">
    <property type="nucleotide sequence ID" value="NZ_JAEUXJ010000003.1"/>
</dbReference>
<dbReference type="GO" id="GO:0004764">
    <property type="term" value="F:shikimate 3-dehydrogenase (NADP+) activity"/>
    <property type="evidence" value="ECO:0007669"/>
    <property type="project" value="UniProtKB-EC"/>
</dbReference>
<dbReference type="EC" id="1.1.1.25" evidence="4"/>
<keyword evidence="8" id="KW-1185">Reference proteome</keyword>
<dbReference type="Pfam" id="PF18317">
    <property type="entry name" value="SDH_C"/>
    <property type="match status" value="1"/>
</dbReference>
<feature type="binding site" evidence="4">
    <location>
        <position position="91"/>
    </location>
    <ligand>
        <name>NADP(+)</name>
        <dbReference type="ChEBI" id="CHEBI:58349"/>
    </ligand>
</feature>
<dbReference type="SUPFAM" id="SSF53223">
    <property type="entry name" value="Aminoacid dehydrogenase-like, N-terminal domain"/>
    <property type="match status" value="1"/>
</dbReference>
<evidence type="ECO:0000313" key="7">
    <source>
        <dbReference type="EMBL" id="MBL6455306.1"/>
    </source>
</evidence>
<evidence type="ECO:0000256" key="2">
    <source>
        <dbReference type="ARBA" id="ARBA00023002"/>
    </source>
</evidence>
<feature type="binding site" evidence="4">
    <location>
        <position position="100"/>
    </location>
    <ligand>
        <name>shikimate</name>
        <dbReference type="ChEBI" id="CHEBI:36208"/>
    </ligand>
</feature>
<dbReference type="PANTHER" id="PTHR21089:SF1">
    <property type="entry name" value="BIFUNCTIONAL 3-DEHYDROQUINATE DEHYDRATASE_SHIKIMATE DEHYDROGENASE, CHLOROPLASTIC"/>
    <property type="match status" value="1"/>
</dbReference>
<feature type="binding site" evidence="4">
    <location>
        <position position="261"/>
    </location>
    <ligand>
        <name>shikimate</name>
        <dbReference type="ChEBI" id="CHEBI:36208"/>
    </ligand>
</feature>
<evidence type="ECO:0000256" key="4">
    <source>
        <dbReference type="HAMAP-Rule" id="MF_00222"/>
    </source>
</evidence>
<protein>
    <recommendedName>
        <fullName evidence="4">Shikimate dehydrogenase (NADP(+))</fullName>
        <shortName evidence="4">SDH</shortName>
        <ecNumber evidence="4">1.1.1.25</ecNumber>
    </recommendedName>
</protein>
<comment type="function">
    <text evidence="4">Involved in the biosynthesis of the chorismate, which leads to the biosynthesis of aromatic amino acids. Catalyzes the reversible NADPH linked reduction of 3-dehydroshikimate (DHSA) to yield shikimate (SA).</text>
</comment>
<feature type="domain" description="Shikimate dehydrogenase substrate binding N-terminal" evidence="5">
    <location>
        <begin position="15"/>
        <end position="102"/>
    </location>
</feature>
<comment type="pathway">
    <text evidence="1 4">Metabolic intermediate biosynthesis; chorismate biosynthesis; chorismate from D-erythrose 4-phosphate and phosphoenolpyruvate: step 4/7.</text>
</comment>
<comment type="catalytic activity">
    <reaction evidence="4">
        <text>shikimate + NADP(+) = 3-dehydroshikimate + NADPH + H(+)</text>
        <dbReference type="Rhea" id="RHEA:17737"/>
        <dbReference type="ChEBI" id="CHEBI:15378"/>
        <dbReference type="ChEBI" id="CHEBI:16630"/>
        <dbReference type="ChEBI" id="CHEBI:36208"/>
        <dbReference type="ChEBI" id="CHEBI:57783"/>
        <dbReference type="ChEBI" id="CHEBI:58349"/>
        <dbReference type="EC" id="1.1.1.25"/>
    </reaction>
</comment>
<organism evidence="7 8">
    <name type="scientific">Belnapia mucosa</name>
    <dbReference type="NCBI Taxonomy" id="2804532"/>
    <lineage>
        <taxon>Bacteria</taxon>
        <taxon>Pseudomonadati</taxon>
        <taxon>Pseudomonadota</taxon>
        <taxon>Alphaproteobacteria</taxon>
        <taxon>Acetobacterales</taxon>
        <taxon>Roseomonadaceae</taxon>
        <taxon>Belnapia</taxon>
    </lineage>
</organism>
<gene>
    <name evidence="4" type="primary">aroE</name>
    <name evidence="7" type="ORF">JMJ55_08240</name>
</gene>
<dbReference type="InterPro" id="IPR022893">
    <property type="entry name" value="Shikimate_DH_fam"/>
</dbReference>
<dbReference type="PANTHER" id="PTHR21089">
    <property type="entry name" value="SHIKIMATE DEHYDROGENASE"/>
    <property type="match status" value="1"/>
</dbReference>
<keyword evidence="4" id="KW-0028">Amino-acid biosynthesis</keyword>
<dbReference type="CDD" id="cd01065">
    <property type="entry name" value="NAD_bind_Shikimate_DH"/>
    <property type="match status" value="1"/>
</dbReference>
<keyword evidence="4" id="KW-0521">NADP</keyword>
<accession>A0ABS1V0T5</accession>
<comment type="subunit">
    <text evidence="4">Homodimer.</text>
</comment>
<evidence type="ECO:0000313" key="8">
    <source>
        <dbReference type="Proteomes" id="UP000606490"/>
    </source>
</evidence>
<dbReference type="Gene3D" id="3.40.50.10860">
    <property type="entry name" value="Leucine Dehydrogenase, chain A, domain 1"/>
    <property type="match status" value="1"/>
</dbReference>
<dbReference type="EMBL" id="JAEUXJ010000003">
    <property type="protein sequence ID" value="MBL6455306.1"/>
    <property type="molecule type" value="Genomic_DNA"/>
</dbReference>
<dbReference type="Gene3D" id="3.40.50.720">
    <property type="entry name" value="NAD(P)-binding Rossmann-like Domain"/>
    <property type="match status" value="1"/>
</dbReference>
<comment type="caution">
    <text evidence="7">The sequence shown here is derived from an EMBL/GenBank/DDBJ whole genome shotgun (WGS) entry which is preliminary data.</text>
</comment>
<dbReference type="SUPFAM" id="SSF51735">
    <property type="entry name" value="NAD(P)-binding Rossmann-fold domains"/>
    <property type="match status" value="1"/>
</dbReference>
<comment type="similarity">
    <text evidence="4">Belongs to the shikimate dehydrogenase family.</text>
</comment>
<dbReference type="InterPro" id="IPR013708">
    <property type="entry name" value="Shikimate_DH-bd_N"/>
</dbReference>
<dbReference type="InterPro" id="IPR036291">
    <property type="entry name" value="NAD(P)-bd_dom_sf"/>
</dbReference>
<comment type="caution">
    <text evidence="4">Lacks conserved residue(s) required for the propagation of feature annotation.</text>
</comment>
<reference evidence="7 8" key="1">
    <citation type="submission" date="2021-01" db="EMBL/GenBank/DDBJ databases">
        <title>Belnapia mucosa sp. nov. and Belnapia arida sp. nov., isolated from the Tabernas Desert (Almeria, Spain).</title>
        <authorList>
            <person name="Molina-Menor E."/>
            <person name="Vidal-Verdu A."/>
            <person name="Calonge A."/>
            <person name="Satari L."/>
            <person name="Pereto Magraner J."/>
            <person name="Porcar Miralles M."/>
        </authorList>
    </citation>
    <scope>NUCLEOTIDE SEQUENCE [LARGE SCALE GENOMIC DNA]</scope>
    <source>
        <strain evidence="7 8">T6</strain>
    </source>
</reference>
<evidence type="ECO:0000256" key="1">
    <source>
        <dbReference type="ARBA" id="ARBA00004871"/>
    </source>
</evidence>
<evidence type="ECO:0000256" key="3">
    <source>
        <dbReference type="ARBA" id="ARBA00023141"/>
    </source>
</evidence>
<feature type="binding site" evidence="4">
    <location>
        <position position="231"/>
    </location>
    <ligand>
        <name>NADP(+)</name>
        <dbReference type="ChEBI" id="CHEBI:58349"/>
    </ligand>
</feature>
<dbReference type="NCBIfam" id="NF009201">
    <property type="entry name" value="PRK12549.1"/>
    <property type="match status" value="1"/>
</dbReference>
<proteinExistence type="inferred from homology"/>
<feature type="binding site" evidence="4">
    <location>
        <position position="75"/>
    </location>
    <ligand>
        <name>shikimate</name>
        <dbReference type="ChEBI" id="CHEBI:36208"/>
    </ligand>
</feature>
<evidence type="ECO:0000259" key="5">
    <source>
        <dbReference type="Pfam" id="PF08501"/>
    </source>
</evidence>
<dbReference type="Pfam" id="PF08501">
    <property type="entry name" value="Shikimate_dh_N"/>
    <property type="match status" value="1"/>
</dbReference>
<feature type="active site" description="Proton acceptor" evidence="4">
    <location>
        <position position="79"/>
    </location>
</feature>
<feature type="binding site" evidence="4">
    <location>
        <begin position="23"/>
        <end position="25"/>
    </location>
    <ligand>
        <name>shikimate</name>
        <dbReference type="ChEBI" id="CHEBI:36208"/>
    </ligand>
</feature>
<feature type="domain" description="SDH C-terminal" evidence="6">
    <location>
        <begin position="256"/>
        <end position="281"/>
    </location>
</feature>
<sequence length="290" mass="30219">MAESWDRKPAYLAALIGSDIGASLTPAMHEREGAAQGLRAIYRLLDFTTLGLGPEALEALLVAAERMGCAGVNVTHPCKQSVIPLLDELSEDARALGAVNAVVLRDGRRVGHNTDWSGFAEGFRRGLPDASRRQVVQLGAGGAGSAVAHALLTLGTERLVILDTDAARAAALAASLAARFGAGRAVAGEDPAKAMAAADGLVNCTPVGMAKHPGLPLPASLLRPDLWVAEIVYFPLETALLRTARALGCRTLDGGGMAVFQAVGAFRLFTGIEPDAERMRRHFAALVAAQ</sequence>
<keyword evidence="2 4" id="KW-0560">Oxidoreductase</keyword>
<dbReference type="HAMAP" id="MF_00222">
    <property type="entry name" value="Shikimate_DH_AroE"/>
    <property type="match status" value="1"/>
</dbReference>
<keyword evidence="3 4" id="KW-0057">Aromatic amino acid biosynthesis</keyword>
<feature type="binding site" evidence="4">
    <location>
        <position position="115"/>
    </location>
    <ligand>
        <name>shikimate</name>
        <dbReference type="ChEBI" id="CHEBI:36208"/>
    </ligand>
</feature>
<name>A0ABS1V0T5_9PROT</name>
<feature type="binding site" evidence="4">
    <location>
        <position position="233"/>
    </location>
    <ligand>
        <name>shikimate</name>
        <dbReference type="ChEBI" id="CHEBI:36208"/>
    </ligand>
</feature>